<dbReference type="STRING" id="696281.Desru_3234"/>
<comment type="subcellular location">
    <subcellularLocation>
        <location evidence="1">Periplasm</location>
    </subcellularLocation>
</comment>
<dbReference type="KEGG" id="dru:Desru_3234"/>
<dbReference type="PANTHER" id="PTHR30024">
    <property type="entry name" value="ALIPHATIC SULFONATES-BINDING PROTEIN-RELATED"/>
    <property type="match status" value="1"/>
</dbReference>
<dbReference type="eggNOG" id="COG0715">
    <property type="taxonomic scope" value="Bacteria"/>
</dbReference>
<dbReference type="GO" id="GO:0042597">
    <property type="term" value="C:periplasmic space"/>
    <property type="evidence" value="ECO:0007669"/>
    <property type="project" value="UniProtKB-SubCell"/>
</dbReference>
<accession>F6DVI0</accession>
<evidence type="ECO:0000256" key="2">
    <source>
        <dbReference type="ARBA" id="ARBA00010742"/>
    </source>
</evidence>
<dbReference type="InterPro" id="IPR015168">
    <property type="entry name" value="SsuA/THI5"/>
</dbReference>
<evidence type="ECO:0000313" key="5">
    <source>
        <dbReference type="EMBL" id="AEG61440.1"/>
    </source>
</evidence>
<protein>
    <submittedName>
        <fullName evidence="5">Extracellular solute-binding protein family 3</fullName>
    </submittedName>
</protein>
<sequence>MFKSVKWFSLVLILSLFTILVGCSDKQPAKLKLGMLPIADNLPFWVAEQKGYFKAEGLEVELIDFPSALERDSAFGAGQIDGAIGDLLAVAAMNNAGTKVKAVAVGQGIEPGENRFAVLAAPNSGITSAEQLKNQPIAMSLNSINEYITDQLLLSQGLKAEEIKKTAIPKLPVRMEALMKGTVKAATLPDPMATLAEMGGAHLIADNTKETVAPTVVIVRQETLDGNLEGMQKLMKVYAKAVSDIQEDPGQYNDILVQKAKVPQELLADNTQKLKFHYSQPELPATEDIDKVVQWMLDHDLLKDKLSYEQMVDGRVLEK</sequence>
<feature type="domain" description="Solute-binding protein family 3/N-terminal" evidence="4">
    <location>
        <begin position="30"/>
        <end position="249"/>
    </location>
</feature>
<reference evidence="5 6" key="2">
    <citation type="journal article" date="2012" name="Stand. Genomic Sci.">
        <title>Complete genome sequence of the sulfate-reducing firmicute Desulfotomaculum ruminis type strain (DL(T)).</title>
        <authorList>
            <person name="Spring S."/>
            <person name="Visser M."/>
            <person name="Lu M."/>
            <person name="Copeland A."/>
            <person name="Lapidus A."/>
            <person name="Lucas S."/>
            <person name="Cheng J.F."/>
            <person name="Han C."/>
            <person name="Tapia R."/>
            <person name="Goodwin L.A."/>
            <person name="Pitluck S."/>
            <person name="Ivanova N."/>
            <person name="Land M."/>
            <person name="Hauser L."/>
            <person name="Larimer F."/>
            <person name="Rohde M."/>
            <person name="Goker M."/>
            <person name="Detter J.C."/>
            <person name="Kyrpides N.C."/>
            <person name="Woyke T."/>
            <person name="Schaap P.J."/>
            <person name="Plugge C.M."/>
            <person name="Muyzer G."/>
            <person name="Kuever J."/>
            <person name="Pereira I.A."/>
            <person name="Parshina S.N."/>
            <person name="Bernier-Latmani R."/>
            <person name="Stams A.J."/>
            <person name="Klenk H.P."/>
        </authorList>
    </citation>
    <scope>NUCLEOTIDE SEQUENCE [LARGE SCALE GENOMIC DNA]</scope>
    <source>
        <strain evidence="6">ATCC 23193 / DSM 2154 / NCIB 8452 / DL</strain>
    </source>
</reference>
<dbReference type="SUPFAM" id="SSF53850">
    <property type="entry name" value="Periplasmic binding protein-like II"/>
    <property type="match status" value="1"/>
</dbReference>
<evidence type="ECO:0000259" key="4">
    <source>
        <dbReference type="SMART" id="SM00062"/>
    </source>
</evidence>
<reference evidence="6" key="1">
    <citation type="submission" date="2011-05" db="EMBL/GenBank/DDBJ databases">
        <title>Complete sequence of Desulfotomaculum ruminis DSM 2154.</title>
        <authorList>
            <person name="Lucas S."/>
            <person name="Copeland A."/>
            <person name="Lapidus A."/>
            <person name="Cheng J.-F."/>
            <person name="Goodwin L."/>
            <person name="Pitluck S."/>
            <person name="Lu M."/>
            <person name="Detter J.C."/>
            <person name="Han C."/>
            <person name="Tapia R."/>
            <person name="Land M."/>
            <person name="Hauser L."/>
            <person name="Kyrpides N."/>
            <person name="Ivanova N."/>
            <person name="Mikhailova N."/>
            <person name="Pagani I."/>
            <person name="Stams A.J.M."/>
            <person name="Plugge C.M."/>
            <person name="Muyzer G."/>
            <person name="Kuever J."/>
            <person name="Parshina S.N."/>
            <person name="Ivanova A.E."/>
            <person name="Nazina T.N."/>
            <person name="Brambilla E."/>
            <person name="Spring S."/>
            <person name="Klenk H.-P."/>
            <person name="Woyke T."/>
        </authorList>
    </citation>
    <scope>NUCLEOTIDE SEQUENCE [LARGE SCALE GENOMIC DNA]</scope>
    <source>
        <strain evidence="6">ATCC 23193 / DSM 2154 / NCIB 8452 / DL</strain>
    </source>
</reference>
<dbReference type="SMART" id="SM00062">
    <property type="entry name" value="PBPb"/>
    <property type="match status" value="1"/>
</dbReference>
<evidence type="ECO:0000313" key="6">
    <source>
        <dbReference type="Proteomes" id="UP000009234"/>
    </source>
</evidence>
<comment type="similarity">
    <text evidence="2">Belongs to the bacterial solute-binding protein SsuA/TauA family.</text>
</comment>
<dbReference type="EMBL" id="CP002780">
    <property type="protein sequence ID" value="AEG61440.1"/>
    <property type="molecule type" value="Genomic_DNA"/>
</dbReference>
<proteinExistence type="inferred from homology"/>
<gene>
    <name evidence="5" type="ordered locus">Desru_3234</name>
</gene>
<dbReference type="Proteomes" id="UP000009234">
    <property type="component" value="Chromosome"/>
</dbReference>
<organism evidence="5 6">
    <name type="scientific">Desulforamulus ruminis (strain ATCC 23193 / DSM 2154 / NCIMB 8452 / DL)</name>
    <name type="common">Desulfotomaculum ruminis</name>
    <dbReference type="NCBI Taxonomy" id="696281"/>
    <lineage>
        <taxon>Bacteria</taxon>
        <taxon>Bacillati</taxon>
        <taxon>Bacillota</taxon>
        <taxon>Clostridia</taxon>
        <taxon>Eubacteriales</taxon>
        <taxon>Peptococcaceae</taxon>
        <taxon>Desulforamulus</taxon>
    </lineage>
</organism>
<dbReference type="Gene3D" id="3.40.190.10">
    <property type="entry name" value="Periplasmic binding protein-like II"/>
    <property type="match status" value="2"/>
</dbReference>
<dbReference type="RefSeq" id="WP_013843186.1">
    <property type="nucleotide sequence ID" value="NC_015589.1"/>
</dbReference>
<evidence type="ECO:0000256" key="3">
    <source>
        <dbReference type="ARBA" id="ARBA00022729"/>
    </source>
</evidence>
<keyword evidence="6" id="KW-1185">Reference proteome</keyword>
<dbReference type="PROSITE" id="PS51257">
    <property type="entry name" value="PROKAR_LIPOPROTEIN"/>
    <property type="match status" value="1"/>
</dbReference>
<keyword evidence="3" id="KW-0732">Signal</keyword>
<dbReference type="PANTHER" id="PTHR30024:SF47">
    <property type="entry name" value="TAURINE-BINDING PERIPLASMIC PROTEIN"/>
    <property type="match status" value="1"/>
</dbReference>
<dbReference type="Pfam" id="PF09084">
    <property type="entry name" value="NMT1"/>
    <property type="match status" value="1"/>
</dbReference>
<dbReference type="HOGENOM" id="CLU_028871_5_2_9"/>
<dbReference type="InterPro" id="IPR001638">
    <property type="entry name" value="Solute-binding_3/MltF_N"/>
</dbReference>
<dbReference type="OrthoDB" id="9815602at2"/>
<dbReference type="AlphaFoldDB" id="F6DVI0"/>
<name>F6DVI0_DESRL</name>
<evidence type="ECO:0000256" key="1">
    <source>
        <dbReference type="ARBA" id="ARBA00004418"/>
    </source>
</evidence>